<dbReference type="AlphaFoldDB" id="A0A218MAM1"/>
<evidence type="ECO:0000313" key="2">
    <source>
        <dbReference type="EMBL" id="ASD54080.1"/>
    </source>
</evidence>
<sequence length="114" mass="12919">MWWKVVLLVLVLMLLFFIGGLYAGGALFLWLTDANPGDVGLTTLFVASKLPLSDPRLLYVPWSWCVTAALTFLPVGVTLLAFMSRFSTKQSLHGDARFANERELRLFEYRGEYQ</sequence>
<keyword evidence="1" id="KW-0472">Membrane</keyword>
<accession>A0A218MAM1</accession>
<reference evidence="2" key="1">
    <citation type="journal article" date="2018" name="Virulence">
        <title>Coexistence of two novel resistance plasmids, blaKPC-2-carrying p14057A and tetA(A) -carrying p14057B, in Pseudomonas aeruginosa.</title>
        <authorList>
            <person name="Shi L."/>
            <person name="Liang Q."/>
            <person name="Feng J."/>
            <person name="Zhan Z."/>
            <person name="Zhao Y."/>
            <person name="Yang W."/>
            <person name="Yang H."/>
            <person name="Chen Y."/>
            <person name="Huang M."/>
            <person name="Tong Y."/>
            <person name="Li X."/>
            <person name="Yin Z."/>
            <person name="Wang J."/>
            <person name="Zhou D."/>
        </authorList>
    </citation>
    <scope>NUCLEOTIDE SEQUENCE</scope>
    <source>
        <plasmid evidence="2">p14057A</plasmid>
    </source>
</reference>
<organism evidence="2">
    <name type="scientific">Pseudomonas aeruginosa</name>
    <dbReference type="NCBI Taxonomy" id="287"/>
    <lineage>
        <taxon>Bacteria</taxon>
        <taxon>Pseudomonadati</taxon>
        <taxon>Pseudomonadota</taxon>
        <taxon>Gammaproteobacteria</taxon>
        <taxon>Pseudomonadales</taxon>
        <taxon>Pseudomonadaceae</taxon>
        <taxon>Pseudomonas</taxon>
    </lineage>
</organism>
<keyword evidence="1" id="KW-1133">Transmembrane helix</keyword>
<dbReference type="EMBL" id="KY296095">
    <property type="protein sequence ID" value="ASD54080.1"/>
    <property type="molecule type" value="Genomic_DNA"/>
</dbReference>
<geneLocation type="plasmid" evidence="2">
    <name>p14057A</name>
</geneLocation>
<proteinExistence type="predicted"/>
<keyword evidence="2" id="KW-0614">Plasmid</keyword>
<protein>
    <recommendedName>
        <fullName evidence="3">Transmembrane protein</fullName>
    </recommendedName>
</protein>
<dbReference type="RefSeq" id="WP_073655371.1">
    <property type="nucleotide sequence ID" value="NZ_CP077974.1"/>
</dbReference>
<feature type="transmembrane region" description="Helical" evidence="1">
    <location>
        <begin position="58"/>
        <end position="82"/>
    </location>
</feature>
<name>A0A218MAM1_PSEAI</name>
<evidence type="ECO:0000256" key="1">
    <source>
        <dbReference type="SAM" id="Phobius"/>
    </source>
</evidence>
<keyword evidence="1" id="KW-0812">Transmembrane</keyword>
<evidence type="ECO:0008006" key="3">
    <source>
        <dbReference type="Google" id="ProtNLM"/>
    </source>
</evidence>